<dbReference type="OrthoDB" id="9797028at2"/>
<comment type="subcellular location">
    <subcellularLocation>
        <location evidence="1">Cell membrane</location>
        <topology evidence="1">Multi-pass membrane protein</topology>
    </subcellularLocation>
</comment>
<evidence type="ECO:0000256" key="6">
    <source>
        <dbReference type="SAM" id="MobiDB-lite"/>
    </source>
</evidence>
<dbReference type="Pfam" id="PF03631">
    <property type="entry name" value="Virul_fac_BrkB"/>
    <property type="match status" value="1"/>
</dbReference>
<feature type="transmembrane region" description="Helical" evidence="7">
    <location>
        <begin position="250"/>
        <end position="271"/>
    </location>
</feature>
<keyword evidence="9" id="KW-1185">Reference proteome</keyword>
<evidence type="ECO:0000256" key="1">
    <source>
        <dbReference type="ARBA" id="ARBA00004651"/>
    </source>
</evidence>
<dbReference type="AlphaFoldDB" id="A0A1G9JFF5"/>
<keyword evidence="4 7" id="KW-1133">Transmembrane helix</keyword>
<keyword evidence="2" id="KW-1003">Cell membrane</keyword>
<evidence type="ECO:0000256" key="2">
    <source>
        <dbReference type="ARBA" id="ARBA00022475"/>
    </source>
</evidence>
<evidence type="ECO:0000256" key="3">
    <source>
        <dbReference type="ARBA" id="ARBA00022692"/>
    </source>
</evidence>
<evidence type="ECO:0000256" key="4">
    <source>
        <dbReference type="ARBA" id="ARBA00022989"/>
    </source>
</evidence>
<dbReference type="PANTHER" id="PTHR30213">
    <property type="entry name" value="INNER MEMBRANE PROTEIN YHJD"/>
    <property type="match status" value="1"/>
</dbReference>
<protein>
    <submittedName>
        <fullName evidence="8">Membrane protein</fullName>
    </submittedName>
</protein>
<feature type="transmembrane region" description="Helical" evidence="7">
    <location>
        <begin position="94"/>
        <end position="115"/>
    </location>
</feature>
<feature type="transmembrane region" description="Helical" evidence="7">
    <location>
        <begin position="215"/>
        <end position="238"/>
    </location>
</feature>
<accession>A0A1G9JFF5</accession>
<proteinExistence type="predicted"/>
<dbReference type="InterPro" id="IPR017039">
    <property type="entry name" value="Virul_fac_BrkB"/>
</dbReference>
<reference evidence="8 9" key="1">
    <citation type="submission" date="2016-10" db="EMBL/GenBank/DDBJ databases">
        <authorList>
            <person name="de Groot N.N."/>
        </authorList>
    </citation>
    <scope>NUCLEOTIDE SEQUENCE [LARGE SCALE GENOMIC DNA]</scope>
    <source>
        <strain evidence="8 9">DSM 25186</strain>
    </source>
</reference>
<dbReference type="PIRSF" id="PIRSF035875">
    <property type="entry name" value="RNase_BN"/>
    <property type="match status" value="1"/>
</dbReference>
<evidence type="ECO:0000313" key="9">
    <source>
        <dbReference type="Proteomes" id="UP000198510"/>
    </source>
</evidence>
<sequence>MRVITPRETWTLIRCTVEKFSKESPIIYAAAIAFFTIFSLPSILVIVISVAGLFLDQSAIKGELNTQVQDLIGRESAQQIQAVIENANQTGSGVVASIVGLGTLLFSATVIFNFIQQGLNALWGVKPKPRRGIVKFGIDRLTSFAIIIGLAFLMMVSLLLDTMLSFFRQLISTYLSGGTVYLMQALNTLVSIGITVIIFAAIFKVLPDVKIKWRDVWVGAIVTALLFEVGKFVIGIMLSNIGITATYGAAGAFVSILLWVFYSSLIVLFGASFTQVWISERGHQIQPTHNSVKVVSKEVEIHDEQEHEEVEEELEKAAKKAPHHPKNKT</sequence>
<evidence type="ECO:0000256" key="7">
    <source>
        <dbReference type="SAM" id="Phobius"/>
    </source>
</evidence>
<dbReference type="GO" id="GO:0005886">
    <property type="term" value="C:plasma membrane"/>
    <property type="evidence" value="ECO:0007669"/>
    <property type="project" value="UniProtKB-SubCell"/>
</dbReference>
<feature type="transmembrane region" description="Helical" evidence="7">
    <location>
        <begin position="136"/>
        <end position="160"/>
    </location>
</feature>
<name>A0A1G9JFF5_9BACT</name>
<feature type="transmembrane region" description="Helical" evidence="7">
    <location>
        <begin position="26"/>
        <end position="55"/>
    </location>
</feature>
<dbReference type="NCBIfam" id="TIGR00765">
    <property type="entry name" value="yihY_not_rbn"/>
    <property type="match status" value="1"/>
</dbReference>
<dbReference type="STRING" id="1075417.SAMN05421823_105301"/>
<gene>
    <name evidence="8" type="ORF">SAMN05421823_105301</name>
</gene>
<feature type="region of interest" description="Disordered" evidence="6">
    <location>
        <begin position="304"/>
        <end position="329"/>
    </location>
</feature>
<dbReference type="EMBL" id="FNFO01000005">
    <property type="protein sequence ID" value="SDL36309.1"/>
    <property type="molecule type" value="Genomic_DNA"/>
</dbReference>
<dbReference type="PANTHER" id="PTHR30213:SF1">
    <property type="entry name" value="INNER MEMBRANE PROTEIN YHJD"/>
    <property type="match status" value="1"/>
</dbReference>
<feature type="compositionally biased region" description="Basic residues" evidence="6">
    <location>
        <begin position="319"/>
        <end position="329"/>
    </location>
</feature>
<keyword evidence="3 7" id="KW-0812">Transmembrane</keyword>
<evidence type="ECO:0000256" key="5">
    <source>
        <dbReference type="ARBA" id="ARBA00023136"/>
    </source>
</evidence>
<organism evidence="8 9">
    <name type="scientific">Catalinimonas alkaloidigena</name>
    <dbReference type="NCBI Taxonomy" id="1075417"/>
    <lineage>
        <taxon>Bacteria</taxon>
        <taxon>Pseudomonadati</taxon>
        <taxon>Bacteroidota</taxon>
        <taxon>Cytophagia</taxon>
        <taxon>Cytophagales</taxon>
        <taxon>Catalimonadaceae</taxon>
        <taxon>Catalinimonas</taxon>
    </lineage>
</organism>
<evidence type="ECO:0000313" key="8">
    <source>
        <dbReference type="EMBL" id="SDL36309.1"/>
    </source>
</evidence>
<dbReference type="RefSeq" id="WP_089683478.1">
    <property type="nucleotide sequence ID" value="NZ_FNFO01000005.1"/>
</dbReference>
<dbReference type="Proteomes" id="UP000198510">
    <property type="component" value="Unassembled WGS sequence"/>
</dbReference>
<keyword evidence="5 7" id="KW-0472">Membrane</keyword>
<feature type="transmembrane region" description="Helical" evidence="7">
    <location>
        <begin position="180"/>
        <end position="203"/>
    </location>
</feature>